<dbReference type="Proteomes" id="UP000649753">
    <property type="component" value="Unassembled WGS sequence"/>
</dbReference>
<organism evidence="6 7">
    <name type="scientific">Plantactinospora soyae</name>
    <dbReference type="NCBI Taxonomy" id="1544732"/>
    <lineage>
        <taxon>Bacteria</taxon>
        <taxon>Bacillati</taxon>
        <taxon>Actinomycetota</taxon>
        <taxon>Actinomycetes</taxon>
        <taxon>Micromonosporales</taxon>
        <taxon>Micromonosporaceae</taxon>
        <taxon>Plantactinospora</taxon>
    </lineage>
</organism>
<dbReference type="PANTHER" id="PTHR30055">
    <property type="entry name" value="HTH-TYPE TRANSCRIPTIONAL REGULATOR RUTR"/>
    <property type="match status" value="1"/>
</dbReference>
<feature type="DNA-binding region" description="H-T-H motif" evidence="4">
    <location>
        <begin position="27"/>
        <end position="46"/>
    </location>
</feature>
<name>A0A927MAS2_9ACTN</name>
<dbReference type="PANTHER" id="PTHR30055:SF234">
    <property type="entry name" value="HTH-TYPE TRANSCRIPTIONAL REGULATOR BETI"/>
    <property type="match status" value="1"/>
</dbReference>
<evidence type="ECO:0000256" key="2">
    <source>
        <dbReference type="ARBA" id="ARBA00023125"/>
    </source>
</evidence>
<evidence type="ECO:0000256" key="4">
    <source>
        <dbReference type="PROSITE-ProRule" id="PRU00335"/>
    </source>
</evidence>
<evidence type="ECO:0000313" key="6">
    <source>
        <dbReference type="EMBL" id="MBE1490272.1"/>
    </source>
</evidence>
<evidence type="ECO:0000256" key="3">
    <source>
        <dbReference type="ARBA" id="ARBA00023163"/>
    </source>
</evidence>
<dbReference type="InterPro" id="IPR050109">
    <property type="entry name" value="HTH-type_TetR-like_transc_reg"/>
</dbReference>
<gene>
    <name evidence="6" type="ORF">H4W31_005910</name>
</gene>
<dbReference type="InterPro" id="IPR001647">
    <property type="entry name" value="HTH_TetR"/>
</dbReference>
<keyword evidence="7" id="KW-1185">Reference proteome</keyword>
<dbReference type="PROSITE" id="PS50977">
    <property type="entry name" value="HTH_TETR_2"/>
    <property type="match status" value="1"/>
</dbReference>
<evidence type="ECO:0000256" key="1">
    <source>
        <dbReference type="ARBA" id="ARBA00023015"/>
    </source>
</evidence>
<dbReference type="RefSeq" id="WP_192769596.1">
    <property type="nucleotide sequence ID" value="NZ_JADBEB010000001.1"/>
</dbReference>
<evidence type="ECO:0000259" key="5">
    <source>
        <dbReference type="PROSITE" id="PS50977"/>
    </source>
</evidence>
<dbReference type="EMBL" id="JADBEB010000001">
    <property type="protein sequence ID" value="MBE1490272.1"/>
    <property type="molecule type" value="Genomic_DNA"/>
</dbReference>
<sequence length="190" mass="20699">MSTSRRRQALTEAALGYVLVHGLPDLSLRPLAASLDTSDRMLIYHFGSKDGLLDAVLDLANARLAEAFATLDGKPRTGQEVVERAWRLLTLPRSGAISGLYFEVCALSLRQPQRWAAVHHRLRQPWLRLVHDDLCRLGIAADRATALATLVVDALDGLALDRLVSGDTARIDAAVHELGLLLTRSTAPPP</sequence>
<dbReference type="GO" id="GO:0003700">
    <property type="term" value="F:DNA-binding transcription factor activity"/>
    <property type="evidence" value="ECO:0007669"/>
    <property type="project" value="TreeGrafter"/>
</dbReference>
<dbReference type="InterPro" id="IPR009057">
    <property type="entry name" value="Homeodomain-like_sf"/>
</dbReference>
<protein>
    <submittedName>
        <fullName evidence="6">AcrR family transcriptional regulator</fullName>
    </submittedName>
</protein>
<keyword evidence="1" id="KW-0805">Transcription regulation</keyword>
<dbReference type="AlphaFoldDB" id="A0A927MAS2"/>
<reference evidence="6" key="1">
    <citation type="submission" date="2020-10" db="EMBL/GenBank/DDBJ databases">
        <title>Sequencing the genomes of 1000 actinobacteria strains.</title>
        <authorList>
            <person name="Klenk H.-P."/>
        </authorList>
    </citation>
    <scope>NUCLEOTIDE SEQUENCE</scope>
    <source>
        <strain evidence="6">DSM 46832</strain>
    </source>
</reference>
<dbReference type="Gene3D" id="1.10.357.10">
    <property type="entry name" value="Tetracycline Repressor, domain 2"/>
    <property type="match status" value="1"/>
</dbReference>
<evidence type="ECO:0000313" key="7">
    <source>
        <dbReference type="Proteomes" id="UP000649753"/>
    </source>
</evidence>
<dbReference type="Pfam" id="PF00440">
    <property type="entry name" value="TetR_N"/>
    <property type="match status" value="1"/>
</dbReference>
<comment type="caution">
    <text evidence="6">The sequence shown here is derived from an EMBL/GenBank/DDBJ whole genome shotgun (WGS) entry which is preliminary data.</text>
</comment>
<dbReference type="SUPFAM" id="SSF46689">
    <property type="entry name" value="Homeodomain-like"/>
    <property type="match status" value="1"/>
</dbReference>
<proteinExistence type="predicted"/>
<keyword evidence="2 4" id="KW-0238">DNA-binding</keyword>
<keyword evidence="3" id="KW-0804">Transcription</keyword>
<dbReference type="GO" id="GO:0000976">
    <property type="term" value="F:transcription cis-regulatory region binding"/>
    <property type="evidence" value="ECO:0007669"/>
    <property type="project" value="TreeGrafter"/>
</dbReference>
<accession>A0A927MAS2</accession>
<feature type="domain" description="HTH tetR-type" evidence="5">
    <location>
        <begin position="4"/>
        <end position="64"/>
    </location>
</feature>